<dbReference type="GO" id="GO:0001216">
    <property type="term" value="F:DNA-binding transcription activator activity"/>
    <property type="evidence" value="ECO:0007669"/>
    <property type="project" value="InterPro"/>
</dbReference>
<proteinExistence type="inferred from homology"/>
<dbReference type="PANTHER" id="PTHR32248:SF4">
    <property type="entry name" value="RNA POLYMERASE SIGMA-54 FACTOR"/>
    <property type="match status" value="1"/>
</dbReference>
<keyword evidence="8" id="KW-0804">Transcription</keyword>
<dbReference type="Pfam" id="PF04963">
    <property type="entry name" value="Sigma54_CBD"/>
    <property type="match status" value="1"/>
</dbReference>
<evidence type="ECO:0000259" key="9">
    <source>
        <dbReference type="Pfam" id="PF04552"/>
    </source>
</evidence>
<comment type="similarity">
    <text evidence="1">Belongs to the sigma-54 factor family.</text>
</comment>
<sequence length="449" mass="51160">MELEMKLTQNQVLSPQMELSVRILQMDSLRLVEYLKEVMLENPVIELVEPPQKDDRAQMALRKLEWLESQSRNEKENTGYYDEEEDLNLEKVAAAPDGESLVDHLLVQLRAADLPEELYRAARFLVGSLDGNGYLSGRLEELAQEAGMPLELLERGLAVVQGLDPTGVGARDLAECLCLQLGPQEELARKLACGGLEEIARNRLGQLARRLGEPLEQVQEAAERIRRLNPKPGSAYSQERPPSYIVPDVVVTSFGDRYNVLLCEFGYPQVRLSQSYLQMAKESTDQEVVDYIGNKARQVEWIQKCIESRNRTLLAISKAIVKRQERFFRYGPRYLNVLRMRDVAEMVELHESTVSRAVRDKYLQCSHGVYPLRYFFVKGVEREDGQDASSHDIKNRIRELVEGEDRSEPLSDQKLAGLLAQAGISISRRTVAKYREELQIPKSADRADR</sequence>
<evidence type="ECO:0000256" key="5">
    <source>
        <dbReference type="ARBA" id="ARBA00023015"/>
    </source>
</evidence>
<dbReference type="GO" id="GO:0016779">
    <property type="term" value="F:nucleotidyltransferase activity"/>
    <property type="evidence" value="ECO:0007669"/>
    <property type="project" value="UniProtKB-KW"/>
</dbReference>
<keyword evidence="6" id="KW-0731">Sigma factor</keyword>
<keyword evidence="4" id="KW-0548">Nucleotidyltransferase</keyword>
<dbReference type="InterPro" id="IPR007046">
    <property type="entry name" value="RNA_pol_sigma_54_core-bd"/>
</dbReference>
<feature type="domain" description="RNA polymerase sigma factor 54 DNA-binding" evidence="9">
    <location>
        <begin position="291"/>
        <end position="446"/>
    </location>
</feature>
<evidence type="ECO:0000256" key="3">
    <source>
        <dbReference type="ARBA" id="ARBA00022679"/>
    </source>
</evidence>
<gene>
    <name evidence="11" type="primary">rpoN</name>
    <name evidence="11" type="ORF">H9736_02500</name>
</gene>
<dbReference type="GO" id="GO:0000428">
    <property type="term" value="C:DNA-directed RNA polymerase complex"/>
    <property type="evidence" value="ECO:0007669"/>
    <property type="project" value="UniProtKB-KW"/>
</dbReference>
<evidence type="ECO:0000256" key="4">
    <source>
        <dbReference type="ARBA" id="ARBA00022695"/>
    </source>
</evidence>
<dbReference type="GO" id="GO:0016987">
    <property type="term" value="F:sigma factor activity"/>
    <property type="evidence" value="ECO:0007669"/>
    <property type="project" value="UniProtKB-KW"/>
</dbReference>
<dbReference type="InterPro" id="IPR000394">
    <property type="entry name" value="RNA_pol_sigma_54"/>
</dbReference>
<protein>
    <submittedName>
        <fullName evidence="11">RNA polymerase factor sigma-54</fullName>
    </submittedName>
</protein>
<reference evidence="11" key="1">
    <citation type="journal article" date="2021" name="PeerJ">
        <title>Extensive microbial diversity within the chicken gut microbiome revealed by metagenomics and culture.</title>
        <authorList>
            <person name="Gilroy R."/>
            <person name="Ravi A."/>
            <person name="Getino M."/>
            <person name="Pursley I."/>
            <person name="Horton D.L."/>
            <person name="Alikhan N.F."/>
            <person name="Baker D."/>
            <person name="Gharbi K."/>
            <person name="Hall N."/>
            <person name="Watson M."/>
            <person name="Adriaenssens E.M."/>
            <person name="Foster-Nyarko E."/>
            <person name="Jarju S."/>
            <person name="Secka A."/>
            <person name="Antonio M."/>
            <person name="Oren A."/>
            <person name="Chaudhuri R.R."/>
            <person name="La Ragione R."/>
            <person name="Hildebrand F."/>
            <person name="Pallen M.J."/>
        </authorList>
    </citation>
    <scope>NUCLEOTIDE SEQUENCE</scope>
    <source>
        <strain evidence="11">CHK188-5543</strain>
    </source>
</reference>
<comment type="caution">
    <text evidence="11">The sequence shown here is derived from an EMBL/GenBank/DDBJ whole genome shotgun (WGS) entry which is preliminary data.</text>
</comment>
<dbReference type="PRINTS" id="PR00045">
    <property type="entry name" value="SIGMA54FCT"/>
</dbReference>
<dbReference type="PROSITE" id="PS50044">
    <property type="entry name" value="SIGMA54_3"/>
    <property type="match status" value="1"/>
</dbReference>
<dbReference type="Gene3D" id="1.10.10.1330">
    <property type="entry name" value="RNA polymerase sigma-54 factor, core-binding domain"/>
    <property type="match status" value="1"/>
</dbReference>
<dbReference type="PANTHER" id="PTHR32248">
    <property type="entry name" value="RNA POLYMERASE SIGMA-54 FACTOR"/>
    <property type="match status" value="1"/>
</dbReference>
<dbReference type="NCBIfam" id="TIGR02395">
    <property type="entry name" value="rpoN_sigma"/>
    <property type="match status" value="1"/>
</dbReference>
<name>A0A9D2B7H3_9FIRM</name>
<dbReference type="InterPro" id="IPR038709">
    <property type="entry name" value="RpoN_core-bd_sf"/>
</dbReference>
<dbReference type="GO" id="GO:0006352">
    <property type="term" value="P:DNA-templated transcription initiation"/>
    <property type="evidence" value="ECO:0007669"/>
    <property type="project" value="InterPro"/>
</dbReference>
<dbReference type="GO" id="GO:0003677">
    <property type="term" value="F:DNA binding"/>
    <property type="evidence" value="ECO:0007669"/>
    <property type="project" value="UniProtKB-KW"/>
</dbReference>
<dbReference type="InterPro" id="IPR007634">
    <property type="entry name" value="RNA_pol_sigma_54_DNA-bd"/>
</dbReference>
<keyword evidence="5" id="KW-0805">Transcription regulation</keyword>
<dbReference type="PROSITE" id="PS00718">
    <property type="entry name" value="SIGMA54_2"/>
    <property type="match status" value="1"/>
</dbReference>
<evidence type="ECO:0000256" key="7">
    <source>
        <dbReference type="ARBA" id="ARBA00023125"/>
    </source>
</evidence>
<evidence type="ECO:0000313" key="12">
    <source>
        <dbReference type="Proteomes" id="UP000886800"/>
    </source>
</evidence>
<keyword evidence="2" id="KW-0240">DNA-directed RNA polymerase</keyword>
<dbReference type="Proteomes" id="UP000886800">
    <property type="component" value="Unassembled WGS sequence"/>
</dbReference>
<dbReference type="AlphaFoldDB" id="A0A9D2B7H3"/>
<dbReference type="Gene3D" id="1.10.10.60">
    <property type="entry name" value="Homeodomain-like"/>
    <property type="match status" value="1"/>
</dbReference>
<feature type="domain" description="RNA polymerase sigma factor 54 core-binding" evidence="10">
    <location>
        <begin position="97"/>
        <end position="276"/>
    </location>
</feature>
<dbReference type="PIRSF" id="PIRSF000774">
    <property type="entry name" value="RpoN"/>
    <property type="match status" value="1"/>
</dbReference>
<evidence type="ECO:0000256" key="8">
    <source>
        <dbReference type="ARBA" id="ARBA00023163"/>
    </source>
</evidence>
<evidence type="ECO:0000256" key="2">
    <source>
        <dbReference type="ARBA" id="ARBA00022478"/>
    </source>
</evidence>
<accession>A0A9D2B7H3</accession>
<reference evidence="11" key="2">
    <citation type="submission" date="2021-04" db="EMBL/GenBank/DDBJ databases">
        <authorList>
            <person name="Gilroy R."/>
        </authorList>
    </citation>
    <scope>NUCLEOTIDE SEQUENCE</scope>
    <source>
        <strain evidence="11">CHK188-5543</strain>
    </source>
</reference>
<keyword evidence="3" id="KW-0808">Transferase</keyword>
<dbReference type="Pfam" id="PF04552">
    <property type="entry name" value="Sigma54_DBD"/>
    <property type="match status" value="1"/>
</dbReference>
<dbReference type="Pfam" id="PF00309">
    <property type="entry name" value="Sigma54_AID"/>
    <property type="match status" value="1"/>
</dbReference>
<keyword evidence="7" id="KW-0238">DNA-binding</keyword>
<evidence type="ECO:0000259" key="10">
    <source>
        <dbReference type="Pfam" id="PF04963"/>
    </source>
</evidence>
<dbReference type="EMBL" id="DXES01000051">
    <property type="protein sequence ID" value="HIX65099.1"/>
    <property type="molecule type" value="Genomic_DNA"/>
</dbReference>
<evidence type="ECO:0000256" key="1">
    <source>
        <dbReference type="ARBA" id="ARBA00008798"/>
    </source>
</evidence>
<organism evidence="11 12">
    <name type="scientific">Candidatus Anaerotruncus excrementipullorum</name>
    <dbReference type="NCBI Taxonomy" id="2838465"/>
    <lineage>
        <taxon>Bacteria</taxon>
        <taxon>Bacillati</taxon>
        <taxon>Bacillota</taxon>
        <taxon>Clostridia</taxon>
        <taxon>Eubacteriales</taxon>
        <taxon>Oscillospiraceae</taxon>
        <taxon>Anaerotruncus</taxon>
    </lineage>
</organism>
<evidence type="ECO:0000256" key="6">
    <source>
        <dbReference type="ARBA" id="ARBA00023082"/>
    </source>
</evidence>
<evidence type="ECO:0000313" key="11">
    <source>
        <dbReference type="EMBL" id="HIX65099.1"/>
    </source>
</evidence>